<feature type="compositionally biased region" description="Acidic residues" evidence="1">
    <location>
        <begin position="25"/>
        <end position="34"/>
    </location>
</feature>
<dbReference type="PANTHER" id="PTHR33922:SF2">
    <property type="entry name" value="OS07G0589600 PROTEIN"/>
    <property type="match status" value="1"/>
</dbReference>
<dbReference type="EMBL" id="CACSLK010034050">
    <property type="protein sequence ID" value="CAA0841019.1"/>
    <property type="molecule type" value="Genomic_DNA"/>
</dbReference>
<feature type="compositionally biased region" description="Basic residues" evidence="1">
    <location>
        <begin position="310"/>
        <end position="322"/>
    </location>
</feature>
<reference evidence="2" key="1">
    <citation type="submission" date="2019-12" db="EMBL/GenBank/DDBJ databases">
        <authorList>
            <person name="Scholes J."/>
        </authorList>
    </citation>
    <scope>NUCLEOTIDE SEQUENCE</scope>
</reference>
<feature type="region of interest" description="Disordered" evidence="1">
    <location>
        <begin position="98"/>
        <end position="121"/>
    </location>
</feature>
<organism evidence="2 3">
    <name type="scientific">Striga hermonthica</name>
    <name type="common">Purple witchweed</name>
    <name type="synonym">Buchnera hermonthica</name>
    <dbReference type="NCBI Taxonomy" id="68872"/>
    <lineage>
        <taxon>Eukaryota</taxon>
        <taxon>Viridiplantae</taxon>
        <taxon>Streptophyta</taxon>
        <taxon>Embryophyta</taxon>
        <taxon>Tracheophyta</taxon>
        <taxon>Spermatophyta</taxon>
        <taxon>Magnoliopsida</taxon>
        <taxon>eudicotyledons</taxon>
        <taxon>Gunneridae</taxon>
        <taxon>Pentapetalae</taxon>
        <taxon>asterids</taxon>
        <taxon>lamiids</taxon>
        <taxon>Lamiales</taxon>
        <taxon>Orobanchaceae</taxon>
        <taxon>Buchnereae</taxon>
        <taxon>Striga</taxon>
    </lineage>
</organism>
<dbReference type="OrthoDB" id="778913at2759"/>
<comment type="caution">
    <text evidence="2">The sequence shown here is derived from an EMBL/GenBank/DDBJ whole genome shotgun (WGS) entry which is preliminary data.</text>
</comment>
<feature type="compositionally biased region" description="Basic and acidic residues" evidence="1">
    <location>
        <begin position="1"/>
        <end position="12"/>
    </location>
</feature>
<protein>
    <submittedName>
        <fullName evidence="2">Uncharacterized protein</fullName>
    </submittedName>
</protein>
<feature type="compositionally biased region" description="Low complexity" evidence="1">
    <location>
        <begin position="236"/>
        <end position="253"/>
    </location>
</feature>
<evidence type="ECO:0000313" key="2">
    <source>
        <dbReference type="EMBL" id="CAA0841019.1"/>
    </source>
</evidence>
<feature type="region of interest" description="Disordered" evidence="1">
    <location>
        <begin position="290"/>
        <end position="341"/>
    </location>
</feature>
<gene>
    <name evidence="2" type="ORF">SHERM_07054</name>
</gene>
<keyword evidence="3" id="KW-1185">Reference proteome</keyword>
<evidence type="ECO:0000313" key="3">
    <source>
        <dbReference type="Proteomes" id="UP001153555"/>
    </source>
</evidence>
<evidence type="ECO:0000256" key="1">
    <source>
        <dbReference type="SAM" id="MobiDB-lite"/>
    </source>
</evidence>
<sequence>MDNIGGDERWDSENAVELQETAGTETEEEYEDETLSFSALPLILKNTEKEDEICNRAHTEDQSHEDFDFCSVSKESEMCAADEIFFRGQILPLRHSISSDRGLLPPQRHHMTRSVSRSESMDRLYCGSAGLISSRSSSIGSHQSSSSSSSGSGSGSGSSAGLPKLPRARNQFHSYPSPSPRIHLPSKRRTVGANRRSISAKRSPTWSIFRLGILAAPPPEIAFHDLKPRASCRGFGSRNSTESSGSSAGSSGMMRRRMNLSLLGGCKCSADAVDNTVRGRVVVIKRSAGESEVDAPGKESGEGIKPAMAVKKRPAGKQSSHHRTSEWLKQLSLDDAAGDEA</sequence>
<dbReference type="Proteomes" id="UP001153555">
    <property type="component" value="Unassembled WGS sequence"/>
</dbReference>
<proteinExistence type="predicted"/>
<accession>A0A9N7NQT1</accession>
<dbReference type="PANTHER" id="PTHR33922">
    <property type="entry name" value="OS01G0888066 PROTEIN-RELATED"/>
    <property type="match status" value="1"/>
</dbReference>
<dbReference type="AlphaFoldDB" id="A0A9N7NQT1"/>
<name>A0A9N7NQT1_STRHE</name>
<feature type="region of interest" description="Disordered" evidence="1">
    <location>
        <begin position="233"/>
        <end position="253"/>
    </location>
</feature>
<feature type="compositionally biased region" description="Low complexity" evidence="1">
    <location>
        <begin position="135"/>
        <end position="151"/>
    </location>
</feature>
<feature type="region of interest" description="Disordered" evidence="1">
    <location>
        <begin position="1"/>
        <end position="35"/>
    </location>
</feature>
<feature type="region of interest" description="Disordered" evidence="1">
    <location>
        <begin position="135"/>
        <end position="199"/>
    </location>
</feature>